<accession>A0A2H3P930</accession>
<dbReference type="GO" id="GO:0016787">
    <property type="term" value="F:hydrolase activity"/>
    <property type="evidence" value="ECO:0007669"/>
    <property type="project" value="UniProtKB-UniRule"/>
</dbReference>
<dbReference type="GO" id="GO:0005524">
    <property type="term" value="F:ATP binding"/>
    <property type="evidence" value="ECO:0007669"/>
    <property type="project" value="UniProtKB-UniRule"/>
</dbReference>
<keyword evidence="3 5" id="KW-0347">Helicase</keyword>
<evidence type="ECO:0000256" key="6">
    <source>
        <dbReference type="SAM" id="MobiDB-lite"/>
    </source>
</evidence>
<dbReference type="InterPro" id="IPR014016">
    <property type="entry name" value="UvrD-like_ATP-bd"/>
</dbReference>
<feature type="domain" description="UvrD-like helicase ATP-binding" evidence="7">
    <location>
        <begin position="192"/>
        <end position="482"/>
    </location>
</feature>
<dbReference type="GO" id="GO:0004386">
    <property type="term" value="F:helicase activity"/>
    <property type="evidence" value="ECO:0007669"/>
    <property type="project" value="UniProtKB-UniRule"/>
</dbReference>
<dbReference type="Proteomes" id="UP000221024">
    <property type="component" value="Unassembled WGS sequence"/>
</dbReference>
<keyword evidence="4 5" id="KW-0067">ATP-binding</keyword>
<comment type="caution">
    <text evidence="8">The sequence shown here is derived from an EMBL/GenBank/DDBJ whole genome shotgun (WGS) entry which is preliminary data.</text>
</comment>
<dbReference type="PANTHER" id="PTHR21529:SF4">
    <property type="entry name" value="TPR AND ANKYRIN REPEAT-CONTAINING PROTEIN 1"/>
    <property type="match status" value="1"/>
</dbReference>
<dbReference type="InterPro" id="IPR027417">
    <property type="entry name" value="P-loop_NTPase"/>
</dbReference>
<keyword evidence="1 5" id="KW-0547">Nucleotide-binding</keyword>
<evidence type="ECO:0000256" key="4">
    <source>
        <dbReference type="ARBA" id="ARBA00022840"/>
    </source>
</evidence>
<evidence type="ECO:0000313" key="8">
    <source>
        <dbReference type="EMBL" id="PEN09405.1"/>
    </source>
</evidence>
<dbReference type="EMBL" id="PDEP01000001">
    <property type="protein sequence ID" value="PEN09405.1"/>
    <property type="molecule type" value="Genomic_DNA"/>
</dbReference>
<keyword evidence="2 5" id="KW-0378">Hydrolase</keyword>
<dbReference type="Gene3D" id="3.40.50.300">
    <property type="entry name" value="P-loop containing nucleotide triphosphate hydrolases"/>
    <property type="match status" value="2"/>
</dbReference>
<sequence length="1040" mass="116422">MPQVALSSHLVETLRNLPERPRQQVLDALEKIHHGQFDGGLRVKKLQSRPSVAVWEARVNQAARLLFTYGRHADRHSQKPVLTAHCWTVVFDHDDVPRVLQRKAFDVPDAMQWIVADEIDACEWAQPPPDNPAADLDAIERDFPETDRWDAYAALSAEYQGTLSAPPENLPWYLESPVAFAEWAEAEEVPAELILSDEQVHLLQEPLPTFLNGPAGSGKTTLALYRLLVIQENDPEADIAFVTHNPRLVAHARDLYAALPLRPEEAAPVDFKTYRELAAETMGMGVSDLQHYQVPTDRLRDFLGRHPLNSAEQQLFATDIRAVVKGMLPLQKTPALDTDVCNLLPRTIYCNEMPGTWSAVPRHKRSAVYRLAEQYQDALRSDNRLDDQDIATQALRRLLSGSKPRRYDALVLDEVQDLTEKQLRVALATLREGARTQMLLAGDPTQVLGGSGFGWRMPRAIFHERGWDPPKPYTLTRSYRASAPTLRLPEALAELLKAEEADVVSLNPDEARATGPPPVRTAPSDAVETTLAEAHPDVLILTNSEEQASRLREAWGHPLVWTVPDAKGLEADHVVLYQLPDRLIDRPGAAPAEREAVRQTNRQTLRMHYVAATRARKSVSVVAEPHPAGSIWTQEAVARTVNTMEQFRAPWAGDPSQEEWRTRADYYRDREHWAPAAECYRKAGNEAWAVLCEWLDAVLTARANGDSITPPTDAPAPWHNDDALTDTQAALLLDYGIGQRDTPLRIRLLRQVGRTDEAEALAAEHAAQTGRWREAAAYYRSHDRLAEAARLYYQGEAWEDAAACYRACQRWARAAQCYRRTNAWLDAAECHRQNKDWEEAAACYAKADAWTEAATCHRTIGAWANAAQCYREAGDDRAAAQCYRRIDAWNRAATCYEAAGDSTWAFVCTTLATHDTPDAVLSTLRHRYDPIPAPVATFLVKRALHEEADTALLAAWLLRCAERDPEAMLRPPVLQTNGTDYAITYNGGGWYEVATWSAEAGVQHEKVQGTARLPDALQPHAESARMQHENEQAAKNSLSF</sequence>
<keyword evidence="9" id="KW-1185">Reference proteome</keyword>
<dbReference type="SUPFAM" id="SSF48452">
    <property type="entry name" value="TPR-like"/>
    <property type="match status" value="1"/>
</dbReference>
<dbReference type="SUPFAM" id="SSF52540">
    <property type="entry name" value="P-loop containing nucleoside triphosphate hydrolases"/>
    <property type="match status" value="1"/>
</dbReference>
<organism evidence="8 9">
    <name type="scientific">Longimonas halophila</name>
    <dbReference type="NCBI Taxonomy" id="1469170"/>
    <lineage>
        <taxon>Bacteria</taxon>
        <taxon>Pseudomonadati</taxon>
        <taxon>Rhodothermota</taxon>
        <taxon>Rhodothermia</taxon>
        <taxon>Rhodothermales</taxon>
        <taxon>Salisaetaceae</taxon>
        <taxon>Longimonas</taxon>
    </lineage>
</organism>
<name>A0A2H3P930_9BACT</name>
<dbReference type="InterPro" id="IPR039904">
    <property type="entry name" value="TRANK1"/>
</dbReference>
<protein>
    <recommendedName>
        <fullName evidence="7">UvrD-like helicase ATP-binding domain-containing protein</fullName>
    </recommendedName>
</protein>
<evidence type="ECO:0000256" key="2">
    <source>
        <dbReference type="ARBA" id="ARBA00022801"/>
    </source>
</evidence>
<evidence type="ECO:0000313" key="9">
    <source>
        <dbReference type="Proteomes" id="UP000221024"/>
    </source>
</evidence>
<dbReference type="Pfam" id="PF00580">
    <property type="entry name" value="UvrD-helicase"/>
    <property type="match status" value="1"/>
</dbReference>
<dbReference type="PANTHER" id="PTHR21529">
    <property type="entry name" value="MAMMARY TURMOR VIRUS RECEPTOR HOMOLOG 1, 2 MTVR1, 2"/>
    <property type="match status" value="1"/>
</dbReference>
<proteinExistence type="predicted"/>
<reference evidence="8 9" key="1">
    <citation type="submission" date="2017-10" db="EMBL/GenBank/DDBJ databases">
        <title>Draft genome of Longimonas halophila.</title>
        <authorList>
            <person name="Goh K.M."/>
            <person name="Shamsir M.S."/>
            <person name="Lim S.W."/>
        </authorList>
    </citation>
    <scope>NUCLEOTIDE SEQUENCE [LARGE SCALE GENOMIC DNA]</scope>
    <source>
        <strain evidence="8 9">KCTC 42399</strain>
    </source>
</reference>
<evidence type="ECO:0000256" key="3">
    <source>
        <dbReference type="ARBA" id="ARBA00022806"/>
    </source>
</evidence>
<feature type="region of interest" description="Disordered" evidence="6">
    <location>
        <begin position="1020"/>
        <end position="1040"/>
    </location>
</feature>
<dbReference type="RefSeq" id="WP_098060803.1">
    <property type="nucleotide sequence ID" value="NZ_PDEP01000001.1"/>
</dbReference>
<gene>
    <name evidence="8" type="ORF">CRI93_01380</name>
</gene>
<dbReference type="OrthoDB" id="9809039at2"/>
<dbReference type="PROSITE" id="PS51198">
    <property type="entry name" value="UVRD_HELICASE_ATP_BIND"/>
    <property type="match status" value="1"/>
</dbReference>
<evidence type="ECO:0000259" key="7">
    <source>
        <dbReference type="PROSITE" id="PS51198"/>
    </source>
</evidence>
<evidence type="ECO:0000256" key="1">
    <source>
        <dbReference type="ARBA" id="ARBA00022741"/>
    </source>
</evidence>
<dbReference type="Gene3D" id="1.25.40.10">
    <property type="entry name" value="Tetratricopeptide repeat domain"/>
    <property type="match status" value="1"/>
</dbReference>
<feature type="binding site" evidence="5">
    <location>
        <begin position="213"/>
        <end position="220"/>
    </location>
    <ligand>
        <name>ATP</name>
        <dbReference type="ChEBI" id="CHEBI:30616"/>
    </ligand>
</feature>
<dbReference type="InterPro" id="IPR011990">
    <property type="entry name" value="TPR-like_helical_dom_sf"/>
</dbReference>
<evidence type="ECO:0000256" key="5">
    <source>
        <dbReference type="PROSITE-ProRule" id="PRU00560"/>
    </source>
</evidence>
<feature type="compositionally biased region" description="Basic and acidic residues" evidence="6">
    <location>
        <begin position="1022"/>
        <end position="1032"/>
    </location>
</feature>
<dbReference type="AlphaFoldDB" id="A0A2H3P930"/>